<evidence type="ECO:0000313" key="4">
    <source>
        <dbReference type="Proteomes" id="UP000328092"/>
    </source>
</evidence>
<dbReference type="OrthoDB" id="118834at2"/>
<comment type="caution">
    <text evidence="3">The sequence shown here is derived from an EMBL/GenBank/DDBJ whole genome shotgun (WGS) entry which is preliminary data.</text>
</comment>
<name>A0A508TFE3_9BRAD</name>
<evidence type="ECO:0000313" key="3">
    <source>
        <dbReference type="EMBL" id="VIO73291.1"/>
    </source>
</evidence>
<dbReference type="Pfam" id="PF13924">
    <property type="entry name" value="Lipocalin_5"/>
    <property type="match status" value="1"/>
</dbReference>
<feature type="domain" description="Lipocalin-like" evidence="2">
    <location>
        <begin position="37"/>
        <end position="153"/>
    </location>
</feature>
<gene>
    <name evidence="3" type="ORF">CI1B_48960</name>
</gene>
<sequence>MRKHRRVLGTCMAAAFGLSLHANSAAGQEPSTKEGLVGTWIVASWEQKKNDGTTLRQFGENPAGMAIFDASGRYIITVMRPDRAKYKSNALWQGTPEENETTANGTQTYFGTYRVNEADRSIAIHVEGSSFPNWNGSDQKRFVTITRDQLTLTIRPPSGENVDVTWKRAK</sequence>
<keyword evidence="4" id="KW-1185">Reference proteome</keyword>
<reference evidence="3" key="1">
    <citation type="submission" date="2019-02" db="EMBL/GenBank/DDBJ databases">
        <authorList>
            <person name="Pothier F.J."/>
        </authorList>
    </citation>
    <scope>NUCLEOTIDE SEQUENCE</scope>
    <source>
        <strain evidence="3">CI-1B</strain>
    </source>
</reference>
<accession>A0A508TFE3</accession>
<keyword evidence="1" id="KW-0732">Signal</keyword>
<proteinExistence type="predicted"/>
<dbReference type="AlphaFoldDB" id="A0A508TFE3"/>
<feature type="signal peptide" evidence="1">
    <location>
        <begin position="1"/>
        <end position="22"/>
    </location>
</feature>
<organism evidence="3 4">
    <name type="scientific">Bradyrhizobium ivorense</name>
    <dbReference type="NCBI Taxonomy" id="2511166"/>
    <lineage>
        <taxon>Bacteria</taxon>
        <taxon>Pseudomonadati</taxon>
        <taxon>Pseudomonadota</taxon>
        <taxon>Alphaproteobacteria</taxon>
        <taxon>Hyphomicrobiales</taxon>
        <taxon>Nitrobacteraceae</taxon>
        <taxon>Bradyrhizobium</taxon>
    </lineage>
</organism>
<dbReference type="Proteomes" id="UP000328092">
    <property type="component" value="Unassembled WGS sequence"/>
</dbReference>
<dbReference type="InterPro" id="IPR024311">
    <property type="entry name" value="Lipocalin-like"/>
</dbReference>
<evidence type="ECO:0000259" key="2">
    <source>
        <dbReference type="Pfam" id="PF13924"/>
    </source>
</evidence>
<evidence type="ECO:0000256" key="1">
    <source>
        <dbReference type="SAM" id="SignalP"/>
    </source>
</evidence>
<dbReference type="EMBL" id="CAADFC020000016">
    <property type="protein sequence ID" value="VIO73291.1"/>
    <property type="molecule type" value="Genomic_DNA"/>
</dbReference>
<protein>
    <recommendedName>
        <fullName evidence="2">Lipocalin-like domain-containing protein</fullName>
    </recommendedName>
</protein>
<feature type="chain" id="PRO_5021399976" description="Lipocalin-like domain-containing protein" evidence="1">
    <location>
        <begin position="23"/>
        <end position="170"/>
    </location>
</feature>